<gene>
    <name evidence="2" type="ORF">GE115_14235</name>
</gene>
<protein>
    <recommendedName>
        <fullName evidence="1">ESAT-6-like protein</fullName>
    </recommendedName>
</protein>
<dbReference type="Gene3D" id="1.10.287.1060">
    <property type="entry name" value="ESAT-6-like"/>
    <property type="match status" value="1"/>
</dbReference>
<dbReference type="NCBIfam" id="TIGR03930">
    <property type="entry name" value="WXG100_ESAT6"/>
    <property type="match status" value="1"/>
</dbReference>
<dbReference type="InterPro" id="IPR010310">
    <property type="entry name" value="T7SS_ESAT-6-like"/>
</dbReference>
<dbReference type="Pfam" id="PF06013">
    <property type="entry name" value="WXG100"/>
    <property type="match status" value="1"/>
</dbReference>
<dbReference type="RefSeq" id="WP_153685452.1">
    <property type="nucleotide sequence ID" value="NZ_WJIF01000009.1"/>
</dbReference>
<organism evidence="2 3">
    <name type="scientific">Agromyces agglutinans</name>
    <dbReference type="NCBI Taxonomy" id="2662258"/>
    <lineage>
        <taxon>Bacteria</taxon>
        <taxon>Bacillati</taxon>
        <taxon>Actinomycetota</taxon>
        <taxon>Actinomycetes</taxon>
        <taxon>Micrococcales</taxon>
        <taxon>Microbacteriaceae</taxon>
        <taxon>Agromyces</taxon>
    </lineage>
</organism>
<reference evidence="2 3" key="1">
    <citation type="submission" date="2019-10" db="EMBL/GenBank/DDBJ databases">
        <authorList>
            <person name="Nie G."/>
            <person name="Ming H."/>
            <person name="Yi B."/>
        </authorList>
    </citation>
    <scope>NUCLEOTIDE SEQUENCE [LARGE SCALE GENOMIC DNA]</scope>
    <source>
        <strain evidence="2 3">CFH 90414</strain>
    </source>
</reference>
<keyword evidence="3" id="KW-1185">Reference proteome</keyword>
<comment type="similarity">
    <text evidence="1">Belongs to the WXG100 family.</text>
</comment>
<dbReference type="Proteomes" id="UP000431080">
    <property type="component" value="Unassembled WGS sequence"/>
</dbReference>
<comment type="caution">
    <text evidence="2">The sequence shown here is derived from an EMBL/GenBank/DDBJ whole genome shotgun (WGS) entry which is preliminary data.</text>
</comment>
<dbReference type="SUPFAM" id="SSF140453">
    <property type="entry name" value="EsxAB dimer-like"/>
    <property type="match status" value="1"/>
</dbReference>
<sequence length="96" mass="10209">MTGYRVDGEHVQAATRSAQAMMDRIQADVSNLLGQLTGLQSSWSGQAASAFQAAVADWRATQAQVEQSLAGLNQALGVAGAQYLDVEQANARLFLR</sequence>
<dbReference type="AlphaFoldDB" id="A0A6I2F6B7"/>
<dbReference type="EMBL" id="WJIF01000009">
    <property type="protein sequence ID" value="MRG61015.1"/>
    <property type="molecule type" value="Genomic_DNA"/>
</dbReference>
<proteinExistence type="inferred from homology"/>
<accession>A0A6I2F6B7</accession>
<dbReference type="InterPro" id="IPR036689">
    <property type="entry name" value="ESAT-6-like_sf"/>
</dbReference>
<name>A0A6I2F6B7_9MICO</name>
<evidence type="ECO:0000313" key="2">
    <source>
        <dbReference type="EMBL" id="MRG61015.1"/>
    </source>
</evidence>
<evidence type="ECO:0000313" key="3">
    <source>
        <dbReference type="Proteomes" id="UP000431080"/>
    </source>
</evidence>
<evidence type="ECO:0000256" key="1">
    <source>
        <dbReference type="RuleBase" id="RU362001"/>
    </source>
</evidence>